<dbReference type="InterPro" id="IPR018060">
    <property type="entry name" value="HTH_AraC"/>
</dbReference>
<gene>
    <name evidence="5" type="ORF">SAMN02927897_00483</name>
</gene>
<dbReference type="Pfam" id="PF12833">
    <property type="entry name" value="HTH_18"/>
    <property type="match status" value="1"/>
</dbReference>
<keyword evidence="3" id="KW-0804">Transcription</keyword>
<dbReference type="SMART" id="SM00342">
    <property type="entry name" value="HTH_ARAC"/>
    <property type="match status" value="1"/>
</dbReference>
<keyword evidence="1" id="KW-0805">Transcription regulation</keyword>
<evidence type="ECO:0000259" key="4">
    <source>
        <dbReference type="PROSITE" id="PS01124"/>
    </source>
</evidence>
<dbReference type="PANTHER" id="PTHR46796">
    <property type="entry name" value="HTH-TYPE TRANSCRIPTIONAL ACTIVATOR RHAS-RELATED"/>
    <property type="match status" value="1"/>
</dbReference>
<accession>A0A1G4XDT5</accession>
<dbReference type="RefSeq" id="WP_017456358.1">
    <property type="nucleotide sequence ID" value="NZ_CP016337.1"/>
</dbReference>
<dbReference type="InterPro" id="IPR003313">
    <property type="entry name" value="AraC-bd"/>
</dbReference>
<dbReference type="GO" id="GO:0043565">
    <property type="term" value="F:sequence-specific DNA binding"/>
    <property type="evidence" value="ECO:0007669"/>
    <property type="project" value="InterPro"/>
</dbReference>
<dbReference type="InterPro" id="IPR037923">
    <property type="entry name" value="HTH-like"/>
</dbReference>
<dbReference type="Gene3D" id="1.10.10.60">
    <property type="entry name" value="Homeodomain-like"/>
    <property type="match status" value="2"/>
</dbReference>
<feature type="domain" description="HTH araC/xylS-type" evidence="4">
    <location>
        <begin position="178"/>
        <end position="275"/>
    </location>
</feature>
<dbReference type="InterPro" id="IPR009057">
    <property type="entry name" value="Homeodomain-like_sf"/>
</dbReference>
<evidence type="ECO:0000256" key="3">
    <source>
        <dbReference type="ARBA" id="ARBA00023163"/>
    </source>
</evidence>
<evidence type="ECO:0000256" key="2">
    <source>
        <dbReference type="ARBA" id="ARBA00023125"/>
    </source>
</evidence>
<comment type="caution">
    <text evidence="5">The sequence shown here is derived from an EMBL/GenBank/DDBJ whole genome shotgun (WGS) entry which is preliminary data.</text>
</comment>
<dbReference type="PROSITE" id="PS01124">
    <property type="entry name" value="HTH_ARAC_FAMILY_2"/>
    <property type="match status" value="1"/>
</dbReference>
<dbReference type="GO" id="GO:0003700">
    <property type="term" value="F:DNA-binding transcription factor activity"/>
    <property type="evidence" value="ECO:0007669"/>
    <property type="project" value="InterPro"/>
</dbReference>
<dbReference type="SUPFAM" id="SSF46689">
    <property type="entry name" value="Homeodomain-like"/>
    <property type="match status" value="2"/>
</dbReference>
<organism evidence="5 6">
    <name type="scientific">Kosakonia sacchari</name>
    <dbReference type="NCBI Taxonomy" id="1158459"/>
    <lineage>
        <taxon>Bacteria</taxon>
        <taxon>Pseudomonadati</taxon>
        <taxon>Pseudomonadota</taxon>
        <taxon>Gammaproteobacteria</taxon>
        <taxon>Enterobacterales</taxon>
        <taxon>Enterobacteriaceae</taxon>
        <taxon>Kosakonia</taxon>
    </lineage>
</organism>
<dbReference type="SUPFAM" id="SSF51215">
    <property type="entry name" value="Regulatory protein AraC"/>
    <property type="match status" value="1"/>
</dbReference>
<dbReference type="InterPro" id="IPR050204">
    <property type="entry name" value="AraC_XylS_family_regulators"/>
</dbReference>
<dbReference type="EMBL" id="FMUI01000002">
    <property type="protein sequence ID" value="SCX39164.1"/>
    <property type="molecule type" value="Genomic_DNA"/>
</dbReference>
<dbReference type="GeneID" id="23845361"/>
<evidence type="ECO:0000256" key="1">
    <source>
        <dbReference type="ARBA" id="ARBA00023015"/>
    </source>
</evidence>
<evidence type="ECO:0000313" key="6">
    <source>
        <dbReference type="Proteomes" id="UP000183569"/>
    </source>
</evidence>
<evidence type="ECO:0000313" key="5">
    <source>
        <dbReference type="EMBL" id="SCX39164.1"/>
    </source>
</evidence>
<keyword evidence="2 5" id="KW-0238">DNA-binding</keyword>
<dbReference type="AlphaFoldDB" id="A0A1G4XDT5"/>
<proteinExistence type="predicted"/>
<reference evidence="5 6" key="1">
    <citation type="submission" date="2016-10" db="EMBL/GenBank/DDBJ databases">
        <authorList>
            <person name="Varghese N."/>
            <person name="Submissions S."/>
        </authorList>
    </citation>
    <scope>NUCLEOTIDE SEQUENCE [LARGE SCALE GENOMIC DNA]</scope>
    <source>
        <strain evidence="5 6">CGMCC 1.12102</strain>
    </source>
</reference>
<name>A0A1G4XDT5_9ENTR</name>
<sequence length="277" mass="30967">MDNNKENIVLWKDSGLFNGTEFLLASCYEHSYPAHFHEEFVIAAFSRGAQRNSVCRRTGIATAGSIMVIHPGEVHTGEAVEREMGWDYCALYPSEQLLLDIAYEPDAGNKSLNFGCQNIHQDIALANTLIAASATLRSCPDTLEKECTLYGVLSAFISRYGILTTKNSTSADPRAEVSRGLEYIHDLYDQNINIKDIADAAEMSEFYFMRLFRASTGMSVHKYLNQIRLNRAKKLLSEGVKATVVAHRVGFFDQSHLNRNFKAQFGITPGRYAESCV</sequence>
<dbReference type="Pfam" id="PF02311">
    <property type="entry name" value="AraC_binding"/>
    <property type="match status" value="1"/>
</dbReference>
<dbReference type="PANTHER" id="PTHR46796:SF2">
    <property type="entry name" value="TRANSCRIPTIONAL REGULATORY PROTEIN"/>
    <property type="match status" value="1"/>
</dbReference>
<dbReference type="Proteomes" id="UP000183569">
    <property type="component" value="Unassembled WGS sequence"/>
</dbReference>
<protein>
    <submittedName>
        <fullName evidence="5">AraC-type DNA-binding protein</fullName>
    </submittedName>
</protein>